<evidence type="ECO:0000313" key="1">
    <source>
        <dbReference type="EMBL" id="KAL0932649.1"/>
    </source>
</evidence>
<accession>A0ACC3YL67</accession>
<evidence type="ECO:0000313" key="2">
    <source>
        <dbReference type="Proteomes" id="UP000805649"/>
    </source>
</evidence>
<sequence>MNNLIGLPASMTTAISTLAVRNTQDGTPRNLKNDLVTTLLTYLNGPSLRDIEAIAKSSQRQLGALDAHIERRQHAQGDPARIRQINQELEEQVESETTKNTPNDSETPRDVACQHAQLEVAFEVASVDDTSSGEDSDEEIQKAAEDCYELSTVEGEQVQYGGGRIAIETAQLPLQIHGRNERLNFDFTEIGDKYDVILGRPWLYDITEKQPWNGASNEPLKTPEAKRFLAYLRIKDANARTLSATDIGKEDRLLSILEEYRQYQKLFAEELETGLPEHSNYDHEIPLKEGKEPKLEKGYIRPSTSLAGYLILFVLKKNGKLRLCVDYRKLNDITIKNCYLLPLISELRDLLHGAQWFTALDLKGAYNLIRMKSGKEWKTAFRTRRGHYEYLVMPFGLTNAPATFQTMINHVLREYLDMFVVVYLDDILIFSKTLEDHKKHVHQVLRKLQDAKLLVEPEKSKFHAKEVEFLGFTIAPGILKMSKDKIAAVRDWPTPQNVKDVQSFIGFVNYYRRFLEGYSDRNDPLTRLSRKDIPWQWEEEQKKAFDEIKQQVTSEPILVIPNPEKPFEVETDSSDYAIGGQLGQRDEEGQLRPYAFFSRKLHGPELNYQIHDKELMAIIEAFKEWRPQLSGTKYEVKVYTDHKNLAHFTISKDLNKRQIRWSEFLSEFNFRIVYRKGKENGRADALSRRPDHEVQVPEETRVILKADKNGDLVPAARLLMMARRDSTSTPGRMSPEAIREIHSAPAHGHQGVTKTWKRIRQHYDKTATRQEVSLAIKDCEVCAKSKPSRHQPYGKIQPLPVPQTAWESISLDFVTKLPKSREPMTNVHYDSVLVIVDRLMKYSYFIPYIESSTAEDLAYKFLQVIIMETYLRCYVNYQQDNWVQLLPIAQFAYNSAVGESTKESPFYLNYGFNPTAYGQPRQGPAALKAVADINRLKEIQQELPRDLEFIRERMRKYANKSRVEGPTLKEGDSVYLLRRNIKTKRPSDKLDFKKLGPFEITKKVSNVNFKLALPDSMKYHPVFHISLLEPALQGSRTSDVIIVENNEPEYEVERIIDYLKEPEGYQYLVKWKGYGHEDNTWEPAKNLTNATDELSVY</sequence>
<protein>
    <submittedName>
        <fullName evidence="1">Reverse transcriptase domain protein</fullName>
    </submittedName>
</protein>
<keyword evidence="1" id="KW-0808">Transferase</keyword>
<proteinExistence type="predicted"/>
<keyword evidence="1" id="KW-0695">RNA-directed DNA polymerase</keyword>
<gene>
    <name evidence="1" type="ORF">CTRU02_211612</name>
</gene>
<reference evidence="1 2" key="1">
    <citation type="journal article" date="2020" name="Phytopathology">
        <title>Genome Sequence Resources of Colletotrichum truncatum, C. plurivorum, C. musicola, and C. sojae: Four Species Pathogenic to Soybean (Glycine max).</title>
        <authorList>
            <person name="Rogerio F."/>
            <person name="Boufleur T.R."/>
            <person name="Ciampi-Guillardi M."/>
            <person name="Sukno S.A."/>
            <person name="Thon M.R."/>
            <person name="Massola Junior N.S."/>
            <person name="Baroncelli R."/>
        </authorList>
    </citation>
    <scope>NUCLEOTIDE SEQUENCE [LARGE SCALE GENOMIC DNA]</scope>
    <source>
        <strain evidence="1 2">CMES1059</strain>
    </source>
</reference>
<comment type="caution">
    <text evidence="1">The sequence shown here is derived from an EMBL/GenBank/DDBJ whole genome shotgun (WGS) entry which is preliminary data.</text>
</comment>
<dbReference type="EMBL" id="VUJX02000008">
    <property type="protein sequence ID" value="KAL0932649.1"/>
    <property type="molecule type" value="Genomic_DNA"/>
</dbReference>
<keyword evidence="2" id="KW-1185">Reference proteome</keyword>
<name>A0ACC3YL67_COLTU</name>
<keyword evidence="1" id="KW-0548">Nucleotidyltransferase</keyword>
<organism evidence="1 2">
    <name type="scientific">Colletotrichum truncatum</name>
    <name type="common">Anthracnose fungus</name>
    <name type="synonym">Colletotrichum capsici</name>
    <dbReference type="NCBI Taxonomy" id="5467"/>
    <lineage>
        <taxon>Eukaryota</taxon>
        <taxon>Fungi</taxon>
        <taxon>Dikarya</taxon>
        <taxon>Ascomycota</taxon>
        <taxon>Pezizomycotina</taxon>
        <taxon>Sordariomycetes</taxon>
        <taxon>Hypocreomycetidae</taxon>
        <taxon>Glomerellales</taxon>
        <taxon>Glomerellaceae</taxon>
        <taxon>Colletotrichum</taxon>
        <taxon>Colletotrichum truncatum species complex</taxon>
    </lineage>
</organism>
<dbReference type="Proteomes" id="UP000805649">
    <property type="component" value="Unassembled WGS sequence"/>
</dbReference>